<dbReference type="SUPFAM" id="SSF54980">
    <property type="entry name" value="EF-G C-terminal domain-like"/>
    <property type="match status" value="1"/>
</dbReference>
<feature type="domain" description="UPF0029" evidence="3">
    <location>
        <begin position="138"/>
        <end position="193"/>
    </location>
</feature>
<dbReference type="GO" id="GO:0005737">
    <property type="term" value="C:cytoplasm"/>
    <property type="evidence" value="ECO:0007669"/>
    <property type="project" value="TreeGrafter"/>
</dbReference>
<dbReference type="RefSeq" id="WP_240984636.1">
    <property type="nucleotide sequence ID" value="NZ_CDGJ01000036.1"/>
</dbReference>
<dbReference type="InterPro" id="IPR035647">
    <property type="entry name" value="EFG_III/V"/>
</dbReference>
<dbReference type="Proteomes" id="UP000836597">
    <property type="component" value="Chromosome"/>
</dbReference>
<dbReference type="PANTHER" id="PTHR16301:SF20">
    <property type="entry name" value="IMPACT FAMILY MEMBER YIGZ"/>
    <property type="match status" value="1"/>
</dbReference>
<dbReference type="GO" id="GO:0005840">
    <property type="term" value="C:ribosome"/>
    <property type="evidence" value="ECO:0007669"/>
    <property type="project" value="UniProtKB-KW"/>
</dbReference>
<dbReference type="Proteomes" id="UP001071230">
    <property type="component" value="Unassembled WGS sequence"/>
</dbReference>
<dbReference type="KEGG" id="aacx:DEACI_1717"/>
<reference evidence="4" key="2">
    <citation type="submission" date="2020-01" db="EMBL/GenBank/DDBJ databases">
        <authorList>
            <person name="Hornung B."/>
        </authorList>
    </citation>
    <scope>NUCLEOTIDE SEQUENCE</scope>
    <source>
        <strain evidence="4">PacBioINE</strain>
    </source>
</reference>
<accession>A0A8S0WN58</accession>
<keyword evidence="4" id="KW-0687">Ribonucleoprotein</keyword>
<dbReference type="Gene3D" id="3.30.230.30">
    <property type="entry name" value="Impact, N-terminal domain"/>
    <property type="match status" value="1"/>
</dbReference>
<comment type="similarity">
    <text evidence="1">Belongs to the IMPACT family.</text>
</comment>
<dbReference type="InterPro" id="IPR036956">
    <property type="entry name" value="Impact_N_sf"/>
</dbReference>
<dbReference type="Pfam" id="PF01205">
    <property type="entry name" value="Impact_N"/>
    <property type="match status" value="1"/>
</dbReference>
<name>A0A8S0WN58_9FIRM</name>
<evidence type="ECO:0000313" key="5">
    <source>
        <dbReference type="EMBL" id="CEJ06938.1"/>
    </source>
</evidence>
<gene>
    <name evidence="5" type="ORF">DEACI_1392</name>
    <name evidence="4" type="ORF">DEACI_1717</name>
</gene>
<dbReference type="Gene3D" id="3.30.70.240">
    <property type="match status" value="1"/>
</dbReference>
<dbReference type="InterPro" id="IPR020568">
    <property type="entry name" value="Ribosomal_Su5_D2-typ_SF"/>
</dbReference>
<evidence type="ECO:0000313" key="6">
    <source>
        <dbReference type="Proteomes" id="UP001071230"/>
    </source>
</evidence>
<protein>
    <submittedName>
        <fullName evidence="4">Ribosomal protein S5 domain 2-type fold</fullName>
    </submittedName>
    <submittedName>
        <fullName evidence="5">YigZ protein</fullName>
    </submittedName>
</protein>
<dbReference type="SUPFAM" id="SSF54211">
    <property type="entry name" value="Ribosomal protein S5 domain 2-like"/>
    <property type="match status" value="1"/>
</dbReference>
<sequence>MRGYYTVPEKGVWEQVIEKSRFIGIVYPVEGLAEVEAARREVRAEYPAAKHYVYAYRLAEGKTEKASDDGEPQGTGGRPLLEILQYREMWNTLVVVARYFGGILLGTGGLTRAYGGTAKELLTKTGVTLLTPHVAYRLKMPYSWYENVKYRLRGQAWRVKDEIFREDVELAVCVPQAEAGQFAAWLEEFAGGQVSSEEKGVVWERPPESYERKA</sequence>
<dbReference type="PANTHER" id="PTHR16301">
    <property type="entry name" value="IMPACT-RELATED"/>
    <property type="match status" value="1"/>
</dbReference>
<feature type="domain" description="Impact N-terminal" evidence="2">
    <location>
        <begin position="19"/>
        <end position="122"/>
    </location>
</feature>
<evidence type="ECO:0000259" key="2">
    <source>
        <dbReference type="Pfam" id="PF01205"/>
    </source>
</evidence>
<keyword evidence="4" id="KW-0689">Ribosomal protein</keyword>
<dbReference type="InterPro" id="IPR015269">
    <property type="entry name" value="UPF0029_Impact_C"/>
</dbReference>
<dbReference type="InterPro" id="IPR023582">
    <property type="entry name" value="Impact"/>
</dbReference>
<dbReference type="Pfam" id="PF09186">
    <property type="entry name" value="DUF1949"/>
    <property type="match status" value="1"/>
</dbReference>
<organism evidence="4">
    <name type="scientific">Acididesulfobacillus acetoxydans</name>
    <dbReference type="NCBI Taxonomy" id="1561005"/>
    <lineage>
        <taxon>Bacteria</taxon>
        <taxon>Bacillati</taxon>
        <taxon>Bacillota</taxon>
        <taxon>Clostridia</taxon>
        <taxon>Eubacteriales</taxon>
        <taxon>Peptococcaceae</taxon>
        <taxon>Acididesulfobacillus</taxon>
    </lineage>
</organism>
<dbReference type="PROSITE" id="PS00910">
    <property type="entry name" value="UPF0029"/>
    <property type="match status" value="1"/>
</dbReference>
<dbReference type="InterPro" id="IPR020569">
    <property type="entry name" value="UPF0029_Impact_CS"/>
</dbReference>
<evidence type="ECO:0000313" key="4">
    <source>
        <dbReference type="EMBL" id="CAA7601064.1"/>
    </source>
</evidence>
<dbReference type="GO" id="GO:0006446">
    <property type="term" value="P:regulation of translational initiation"/>
    <property type="evidence" value="ECO:0007669"/>
    <property type="project" value="TreeGrafter"/>
</dbReference>
<reference evidence="5" key="1">
    <citation type="submission" date="2014-11" db="EMBL/GenBank/DDBJ databases">
        <authorList>
            <person name="Hornung B.V."/>
        </authorList>
    </citation>
    <scope>NUCLEOTIDE SEQUENCE</scope>
    <source>
        <strain evidence="5">INE</strain>
    </source>
</reference>
<proteinExistence type="inferred from homology"/>
<evidence type="ECO:0000256" key="1">
    <source>
        <dbReference type="ARBA" id="ARBA00007665"/>
    </source>
</evidence>
<dbReference type="EMBL" id="CDGJ01000036">
    <property type="protein sequence ID" value="CEJ06938.1"/>
    <property type="molecule type" value="Genomic_DNA"/>
</dbReference>
<dbReference type="EMBL" id="LR746496">
    <property type="protein sequence ID" value="CAA7601064.1"/>
    <property type="molecule type" value="Genomic_DNA"/>
</dbReference>
<dbReference type="InterPro" id="IPR001498">
    <property type="entry name" value="Impact_N"/>
</dbReference>
<keyword evidence="6" id="KW-1185">Reference proteome</keyword>
<evidence type="ECO:0000259" key="3">
    <source>
        <dbReference type="Pfam" id="PF09186"/>
    </source>
</evidence>
<dbReference type="AlphaFoldDB" id="A0A8S0WN58"/>